<keyword evidence="1" id="KW-0472">Membrane</keyword>
<dbReference type="Proteomes" id="UP000706122">
    <property type="component" value="Unassembled WGS sequence"/>
</dbReference>
<comment type="caution">
    <text evidence="2">The sequence shown here is derived from an EMBL/GenBank/DDBJ whole genome shotgun (WGS) entry which is preliminary data.</text>
</comment>
<accession>A0AAE3BCM3</accession>
<evidence type="ECO:0000313" key="3">
    <source>
        <dbReference type="Proteomes" id="UP000706122"/>
    </source>
</evidence>
<evidence type="ECO:0000313" key="2">
    <source>
        <dbReference type="EMBL" id="MBM4716983.1"/>
    </source>
</evidence>
<protein>
    <submittedName>
        <fullName evidence="2">Uncharacterized protein</fullName>
    </submittedName>
</protein>
<reference evidence="2" key="1">
    <citation type="submission" date="2019-11" db="EMBL/GenBank/DDBJ databases">
        <title>Spread of Macrolides and rifampicin resistant Rhodococcus equi in clinical isolates in the USA.</title>
        <authorList>
            <person name="Alvarez-Narvaez S."/>
            <person name="Huber L."/>
            <person name="Cohen N.D."/>
            <person name="Slovis N."/>
            <person name="Greiter M."/>
            <person name="Giguere S."/>
            <person name="Hart K."/>
        </authorList>
    </citation>
    <scope>NUCLEOTIDE SEQUENCE</scope>
    <source>
        <strain evidence="2">Lh_5</strain>
    </source>
</reference>
<keyword evidence="1" id="KW-1133">Transmembrane helix</keyword>
<organism evidence="2 3">
    <name type="scientific">Rhodococcus hoagii</name>
    <name type="common">Corynebacterium equii</name>
    <dbReference type="NCBI Taxonomy" id="43767"/>
    <lineage>
        <taxon>Bacteria</taxon>
        <taxon>Bacillati</taxon>
        <taxon>Actinomycetota</taxon>
        <taxon>Actinomycetes</taxon>
        <taxon>Mycobacteriales</taxon>
        <taxon>Nocardiaceae</taxon>
        <taxon>Prescottella</taxon>
    </lineage>
</organism>
<keyword evidence="1" id="KW-0812">Transmembrane</keyword>
<sequence length="88" mass="9300">MAGVAVGDLGPTGLLALTVLLVLIGALIPRTMHKTIVGLLQQRIDTLEELLAKRDGQIDRLLPSAETSAETLAKIQSVTDPDRSGGER</sequence>
<name>A0AAE3BCM3_RHOHA</name>
<gene>
    <name evidence="2" type="ORF">GS551_22800</name>
</gene>
<proteinExistence type="predicted"/>
<dbReference type="AlphaFoldDB" id="A0AAE3BCM3"/>
<dbReference type="EMBL" id="WUYC01000006">
    <property type="protein sequence ID" value="MBM4716983.1"/>
    <property type="molecule type" value="Genomic_DNA"/>
</dbReference>
<evidence type="ECO:0000256" key="1">
    <source>
        <dbReference type="SAM" id="Phobius"/>
    </source>
</evidence>
<feature type="transmembrane region" description="Helical" evidence="1">
    <location>
        <begin position="12"/>
        <end position="29"/>
    </location>
</feature>